<sequence>MVEYKVVNDVGSGKGMLSCVRLIYEEQYGGNVILKVPGCDATRERFLIDDNTFCKLHNTEVDTYQFLQKHPDKQVLYPKVFELEKMDLNAEPVIQGHIIMEHLEGVTHLYCHDSLKPNELEDAVKNIARFHSIGAELTEEEARIVPRDFLKSWFSVLFTKANKELFIGNWKGRMTEWLTSEEAREAIGDLDGILSRESLEKLNDDCEIEGVKEVLCHGDSSFHNLLFDELPDGSRKFRAMIDFQSVNWGNAAQDLSRLFVTALTGKDRRDSEDRLLRVYHDELTRVSKETPFTWDQLKESYKRFFQLHAAIVCAVTPGLFLRTLDTMEEGEEKDKFRGKMIERYVALLEDIHRNKN</sequence>
<reference evidence="3" key="1">
    <citation type="submission" date="2016-11" db="UniProtKB">
        <authorList>
            <consortium name="WormBaseParasite"/>
        </authorList>
    </citation>
    <scope>IDENTIFICATION</scope>
</reference>
<dbReference type="WBParaSite" id="Csp11.Scaffold630.g22187.t1">
    <property type="protein sequence ID" value="Csp11.Scaffold630.g22187.t1"/>
    <property type="gene ID" value="Csp11.Scaffold630.g22187"/>
</dbReference>
<organism evidence="2 3">
    <name type="scientific">Caenorhabditis tropicalis</name>
    <dbReference type="NCBI Taxonomy" id="1561998"/>
    <lineage>
        <taxon>Eukaryota</taxon>
        <taxon>Metazoa</taxon>
        <taxon>Ecdysozoa</taxon>
        <taxon>Nematoda</taxon>
        <taxon>Chromadorea</taxon>
        <taxon>Rhabditida</taxon>
        <taxon>Rhabditina</taxon>
        <taxon>Rhabditomorpha</taxon>
        <taxon>Rhabditoidea</taxon>
        <taxon>Rhabditidae</taxon>
        <taxon>Peloderinae</taxon>
        <taxon>Caenorhabditis</taxon>
    </lineage>
</organism>
<dbReference type="Pfam" id="PF07914">
    <property type="entry name" value="DUF1679"/>
    <property type="match status" value="1"/>
</dbReference>
<dbReference type="Proteomes" id="UP000095282">
    <property type="component" value="Unplaced"/>
</dbReference>
<dbReference type="SMART" id="SM00587">
    <property type="entry name" value="CHK"/>
    <property type="match status" value="1"/>
</dbReference>
<dbReference type="InterPro" id="IPR052961">
    <property type="entry name" value="Oxido-Kinase-like_Enzymes"/>
</dbReference>
<evidence type="ECO:0000313" key="2">
    <source>
        <dbReference type="Proteomes" id="UP000095282"/>
    </source>
</evidence>
<feature type="domain" description="CHK kinase-like" evidence="1">
    <location>
        <begin position="97"/>
        <end position="289"/>
    </location>
</feature>
<evidence type="ECO:0000313" key="3">
    <source>
        <dbReference type="WBParaSite" id="Csp11.Scaffold630.g22187.t1"/>
    </source>
</evidence>
<evidence type="ECO:0000259" key="1">
    <source>
        <dbReference type="SMART" id="SM00587"/>
    </source>
</evidence>
<dbReference type="SUPFAM" id="SSF56112">
    <property type="entry name" value="Protein kinase-like (PK-like)"/>
    <property type="match status" value="1"/>
</dbReference>
<protein>
    <submittedName>
        <fullName evidence="3">CHK domain-containing protein</fullName>
    </submittedName>
</protein>
<dbReference type="eggNOG" id="ENOG502RXUB">
    <property type="taxonomic scope" value="Eukaryota"/>
</dbReference>
<dbReference type="InterPro" id="IPR011009">
    <property type="entry name" value="Kinase-like_dom_sf"/>
</dbReference>
<dbReference type="PANTHER" id="PTHR23020:SF18">
    <property type="entry name" value="CHK KINASE-LIKE DOMAIN-CONTAINING PROTEIN"/>
    <property type="match status" value="1"/>
</dbReference>
<accession>A0A1I7V427</accession>
<dbReference type="PANTHER" id="PTHR23020">
    <property type="entry name" value="UNCHARACTERIZED NUCLEAR HORMONE RECEPTOR-RELATED"/>
    <property type="match status" value="1"/>
</dbReference>
<keyword evidence="2" id="KW-1185">Reference proteome</keyword>
<name>A0A1I7V427_9PELO</name>
<dbReference type="InterPro" id="IPR015897">
    <property type="entry name" value="CHK_kinase-like"/>
</dbReference>
<dbReference type="AlphaFoldDB" id="A0A1I7V427"/>
<dbReference type="InterPro" id="IPR012877">
    <property type="entry name" value="Dhs-27"/>
</dbReference>
<proteinExistence type="predicted"/>
<dbReference type="Gene3D" id="3.90.1200.10">
    <property type="match status" value="1"/>
</dbReference>